<dbReference type="STRING" id="93060.P9215_17301"/>
<gene>
    <name evidence="1" type="ordered locus">P9215_17301</name>
</gene>
<reference evidence="1 2" key="1">
    <citation type="journal article" date="2007" name="PLoS Genet.">
        <title>Patterns and implications of gene gain and loss in the evolution of Prochlorococcus.</title>
        <authorList>
            <person name="Kettler G.C."/>
            <person name="Martiny A.C."/>
            <person name="Huang K."/>
            <person name="Zucker J."/>
            <person name="Coleman M.L."/>
            <person name="Rodrigue S."/>
            <person name="Chen F."/>
            <person name="Lapidus A."/>
            <person name="Ferriera S."/>
            <person name="Johnson J."/>
            <person name="Steglich C."/>
            <person name="Church G.M."/>
            <person name="Richardson P."/>
            <person name="Chisholm S.W."/>
        </authorList>
    </citation>
    <scope>NUCLEOTIDE SEQUENCE [LARGE SCALE GENOMIC DNA]</scope>
    <source>
        <strain evidence="1 2">MIT 9215</strain>
    </source>
</reference>
<organism evidence="1 2">
    <name type="scientific">Prochlorococcus marinus (strain MIT 9215)</name>
    <dbReference type="NCBI Taxonomy" id="93060"/>
    <lineage>
        <taxon>Bacteria</taxon>
        <taxon>Bacillati</taxon>
        <taxon>Cyanobacteriota</taxon>
        <taxon>Cyanophyceae</taxon>
        <taxon>Synechococcales</taxon>
        <taxon>Prochlorococcaceae</taxon>
        <taxon>Prochlorococcus</taxon>
    </lineage>
</organism>
<sequence>MCLVNFKLMDICLITIDKNLNKSLQPKSAIGMLWLQTHFENEQWEALSNSTVLISEENSTLLIEDATNAGLNIQCFSDISMLDVFQKNN</sequence>
<dbReference type="AlphaFoldDB" id="A8G6W2"/>
<dbReference type="KEGG" id="pmh:P9215_17301"/>
<dbReference type="EMBL" id="CP000825">
    <property type="protein sequence ID" value="ABV51343.1"/>
    <property type="molecule type" value="Genomic_DNA"/>
</dbReference>
<dbReference type="Proteomes" id="UP000002014">
    <property type="component" value="Chromosome"/>
</dbReference>
<dbReference type="eggNOG" id="ENOG50321JJ">
    <property type="taxonomic scope" value="Bacteria"/>
</dbReference>
<evidence type="ECO:0000313" key="2">
    <source>
        <dbReference type="Proteomes" id="UP000002014"/>
    </source>
</evidence>
<dbReference type="HOGENOM" id="CLU_186983_0_0_3"/>
<protein>
    <submittedName>
        <fullName evidence="1">Uncharacterized protein</fullName>
    </submittedName>
</protein>
<evidence type="ECO:0000313" key="1">
    <source>
        <dbReference type="EMBL" id="ABV51343.1"/>
    </source>
</evidence>
<name>A8G6W2_PROM2</name>
<accession>A8G6W2</accession>
<proteinExistence type="predicted"/>